<dbReference type="KEGG" id="sapo:SAPIO_CDS1624"/>
<keyword evidence="3 7" id="KW-0812">Transmembrane</keyword>
<feature type="transmembrane region" description="Helical" evidence="7">
    <location>
        <begin position="273"/>
        <end position="295"/>
    </location>
</feature>
<organism evidence="9 10">
    <name type="scientific">Pseudallescheria apiosperma</name>
    <name type="common">Scedosporium apiospermum</name>
    <dbReference type="NCBI Taxonomy" id="563466"/>
    <lineage>
        <taxon>Eukaryota</taxon>
        <taxon>Fungi</taxon>
        <taxon>Dikarya</taxon>
        <taxon>Ascomycota</taxon>
        <taxon>Pezizomycotina</taxon>
        <taxon>Sordariomycetes</taxon>
        <taxon>Hypocreomycetidae</taxon>
        <taxon>Microascales</taxon>
        <taxon>Microascaceae</taxon>
        <taxon>Scedosporium</taxon>
    </lineage>
</organism>
<feature type="transmembrane region" description="Helical" evidence="7">
    <location>
        <begin position="166"/>
        <end position="185"/>
    </location>
</feature>
<dbReference type="Proteomes" id="UP000028545">
    <property type="component" value="Unassembled WGS sequence"/>
</dbReference>
<feature type="domain" description="Amino acid transporter transmembrane" evidence="8">
    <location>
        <begin position="53"/>
        <end position="446"/>
    </location>
</feature>
<keyword evidence="5 7" id="KW-0472">Membrane</keyword>
<evidence type="ECO:0000313" key="9">
    <source>
        <dbReference type="EMBL" id="KEZ45809.1"/>
    </source>
</evidence>
<dbReference type="Gene3D" id="1.20.1740.10">
    <property type="entry name" value="Amino acid/polyamine transporter I"/>
    <property type="match status" value="1"/>
</dbReference>
<dbReference type="OMA" id="WRYPHVQ"/>
<evidence type="ECO:0000256" key="6">
    <source>
        <dbReference type="SAM" id="MobiDB-lite"/>
    </source>
</evidence>
<dbReference type="RefSeq" id="XP_016645608.1">
    <property type="nucleotide sequence ID" value="XM_016784851.1"/>
</dbReference>
<protein>
    <submittedName>
        <fullName evidence="9">Aromatic and neutral aliphatic amino acid permease</fullName>
    </submittedName>
</protein>
<evidence type="ECO:0000256" key="2">
    <source>
        <dbReference type="ARBA" id="ARBA00008066"/>
    </source>
</evidence>
<dbReference type="EMBL" id="JOWA01000066">
    <property type="protein sequence ID" value="KEZ45809.1"/>
    <property type="molecule type" value="Genomic_DNA"/>
</dbReference>
<comment type="caution">
    <text evidence="9">The sequence shown here is derived from an EMBL/GenBank/DDBJ whole genome shotgun (WGS) entry which is preliminary data.</text>
</comment>
<dbReference type="InterPro" id="IPR013057">
    <property type="entry name" value="AA_transpt_TM"/>
</dbReference>
<evidence type="ECO:0000256" key="4">
    <source>
        <dbReference type="ARBA" id="ARBA00022989"/>
    </source>
</evidence>
<feature type="transmembrane region" description="Helical" evidence="7">
    <location>
        <begin position="138"/>
        <end position="160"/>
    </location>
</feature>
<evidence type="ECO:0000256" key="5">
    <source>
        <dbReference type="ARBA" id="ARBA00023136"/>
    </source>
</evidence>
<feature type="region of interest" description="Disordered" evidence="6">
    <location>
        <begin position="1"/>
        <end position="33"/>
    </location>
</feature>
<keyword evidence="10" id="KW-1185">Reference proteome</keyword>
<dbReference type="GeneID" id="27720696"/>
<feature type="transmembrane region" description="Helical" evidence="7">
    <location>
        <begin position="88"/>
        <end position="108"/>
    </location>
</feature>
<name>A0A084GEP7_PSEDA</name>
<dbReference type="Pfam" id="PF01490">
    <property type="entry name" value="Aa_trans"/>
    <property type="match status" value="1"/>
</dbReference>
<feature type="transmembrane region" description="Helical" evidence="7">
    <location>
        <begin position="315"/>
        <end position="339"/>
    </location>
</feature>
<evidence type="ECO:0000256" key="3">
    <source>
        <dbReference type="ARBA" id="ARBA00022692"/>
    </source>
</evidence>
<dbReference type="OrthoDB" id="40134at2759"/>
<evidence type="ECO:0000256" key="7">
    <source>
        <dbReference type="SAM" id="Phobius"/>
    </source>
</evidence>
<reference evidence="9 10" key="1">
    <citation type="journal article" date="2014" name="Genome Announc.">
        <title>Draft genome sequence of the pathogenic fungus Scedosporium apiospermum.</title>
        <authorList>
            <person name="Vandeputte P."/>
            <person name="Ghamrawi S."/>
            <person name="Rechenmann M."/>
            <person name="Iltis A."/>
            <person name="Giraud S."/>
            <person name="Fleury M."/>
            <person name="Thornton C."/>
            <person name="Delhaes L."/>
            <person name="Meyer W."/>
            <person name="Papon N."/>
            <person name="Bouchara J.P."/>
        </authorList>
    </citation>
    <scope>NUCLEOTIDE SEQUENCE [LARGE SCALE GENOMIC DNA]</scope>
    <source>
        <strain evidence="9 10">IHEM 14462</strain>
    </source>
</reference>
<gene>
    <name evidence="9" type="ORF">SAPIO_CDS1624</name>
</gene>
<dbReference type="PANTHER" id="PTHR22950">
    <property type="entry name" value="AMINO ACID TRANSPORTER"/>
    <property type="match status" value="1"/>
</dbReference>
<dbReference type="GO" id="GO:0015179">
    <property type="term" value="F:L-amino acid transmembrane transporter activity"/>
    <property type="evidence" value="ECO:0007669"/>
    <property type="project" value="TreeGrafter"/>
</dbReference>
<sequence>MTAPTHITEPDQEKGMSKSQPPQMSDIEDAPPAFDNTQVLEDDEEAEWIDYKTLTWWQGGIVLIAETVSLGILSLPSVLATVGLVPGIILILVMGCLSTYSGVVLAEFRKQYPFVRNFGDAVEVIGRSVGMGPLFQEIFGWAQVIFQVFVMGSHLLTWTICLNTLTNSSTCTIVWAVVGLGVFWVCNLPRTLKYTSYMSMASCLSITTAVLITVVDVAVQRPIGSGSIHVANELGFTSAFLAVTNIAIAFSSHSCFFAVIAEFKNPDDFPKALAFLQIADTTLYLLAAIVIYVFVGPGVPSPALSAAGSPIVRKVIWGIAIPTIVIAGVIYGHVAASYIFSRIFKNSKHLVRRTKLSTLVWFGVTFATWAISMIIAESIPVFNSLLGLVAALFVSWFSYGLPGIFWLWMHWGNWFTDGKQIARFVGNATLVVFGGMLCVLGLWSSIEAIAEGGSSKPWTCASNAAV</sequence>
<dbReference type="AlphaFoldDB" id="A0A084GEP7"/>
<evidence type="ECO:0000313" key="10">
    <source>
        <dbReference type="Proteomes" id="UP000028545"/>
    </source>
</evidence>
<dbReference type="HOGENOM" id="CLU_027816_4_2_1"/>
<evidence type="ECO:0000259" key="8">
    <source>
        <dbReference type="Pfam" id="PF01490"/>
    </source>
</evidence>
<feature type="transmembrane region" description="Helical" evidence="7">
    <location>
        <begin position="239"/>
        <end position="261"/>
    </location>
</feature>
<proteinExistence type="inferred from homology"/>
<feature type="transmembrane region" description="Helical" evidence="7">
    <location>
        <begin position="385"/>
        <end position="409"/>
    </location>
</feature>
<accession>A0A084GEP7</accession>
<feature type="transmembrane region" description="Helical" evidence="7">
    <location>
        <begin position="61"/>
        <end position="82"/>
    </location>
</feature>
<dbReference type="VEuPathDB" id="FungiDB:SAPIO_CDS1624"/>
<comment type="similarity">
    <text evidence="2">Belongs to the amino acid/polyamine transporter 2 family.</text>
</comment>
<keyword evidence="4 7" id="KW-1133">Transmembrane helix</keyword>
<dbReference type="PANTHER" id="PTHR22950:SF479">
    <property type="entry name" value="AMINO ACID TRANSPORTER (EUROFUNG)-RELATED"/>
    <property type="match status" value="1"/>
</dbReference>
<evidence type="ECO:0000256" key="1">
    <source>
        <dbReference type="ARBA" id="ARBA00004141"/>
    </source>
</evidence>
<feature type="transmembrane region" description="Helical" evidence="7">
    <location>
        <begin position="359"/>
        <end position="379"/>
    </location>
</feature>
<comment type="subcellular location">
    <subcellularLocation>
        <location evidence="1">Membrane</location>
        <topology evidence="1">Multi-pass membrane protein</topology>
    </subcellularLocation>
</comment>
<dbReference type="GO" id="GO:0016020">
    <property type="term" value="C:membrane"/>
    <property type="evidence" value="ECO:0007669"/>
    <property type="project" value="UniProtKB-SubCell"/>
</dbReference>
<feature type="transmembrane region" description="Helical" evidence="7">
    <location>
        <begin position="197"/>
        <end position="219"/>
    </location>
</feature>
<dbReference type="FunFam" id="1.20.1740.10:FF:000039">
    <property type="entry name" value="Neutral amino acid transporter (Eurofung)"/>
    <property type="match status" value="1"/>
</dbReference>
<feature type="transmembrane region" description="Helical" evidence="7">
    <location>
        <begin position="421"/>
        <end position="446"/>
    </location>
</feature>